<dbReference type="KEGG" id="fcy:FRACYDRAFT_271999"/>
<feature type="compositionally biased region" description="Acidic residues" evidence="1">
    <location>
        <begin position="170"/>
        <end position="180"/>
    </location>
</feature>
<evidence type="ECO:0000313" key="3">
    <source>
        <dbReference type="Proteomes" id="UP000095751"/>
    </source>
</evidence>
<keyword evidence="3" id="KW-1185">Reference proteome</keyword>
<accession>A0A1E7ENR7</accession>
<protein>
    <submittedName>
        <fullName evidence="2">Uncharacterized protein</fullName>
    </submittedName>
</protein>
<gene>
    <name evidence="2" type="ORF">FRACYDRAFT_271999</name>
</gene>
<dbReference type="InParanoid" id="A0A1E7ENR7"/>
<dbReference type="EMBL" id="KV784386">
    <property type="protein sequence ID" value="OEU07407.1"/>
    <property type="molecule type" value="Genomic_DNA"/>
</dbReference>
<dbReference type="AlphaFoldDB" id="A0A1E7ENR7"/>
<feature type="compositionally biased region" description="Low complexity" evidence="1">
    <location>
        <begin position="186"/>
        <end position="195"/>
    </location>
</feature>
<sequence length="225" mass="24808">MSLDLKCSHCQENLSLLQQQGQQEEAEGLLLSDDSNDDNNCRISLFDYHQEQLSIRNPSCSCGIPSNDDFLIEYANKINNNDFISSLGMKVKFDRITEIKVEQEPVVDVDEAATIATIATTVATMDVEYTSNNEQQQESLPLLGWDIPIEISPVSVGCLPSAFVLKEDEHDNEEVQDEDEQPVKISRTTGSYNNGSGSGRKCKHLSISNGVPSCGSGTTTTRKTR</sequence>
<dbReference type="Proteomes" id="UP000095751">
    <property type="component" value="Unassembled WGS sequence"/>
</dbReference>
<organism evidence="2 3">
    <name type="scientific">Fragilariopsis cylindrus CCMP1102</name>
    <dbReference type="NCBI Taxonomy" id="635003"/>
    <lineage>
        <taxon>Eukaryota</taxon>
        <taxon>Sar</taxon>
        <taxon>Stramenopiles</taxon>
        <taxon>Ochrophyta</taxon>
        <taxon>Bacillariophyta</taxon>
        <taxon>Bacillariophyceae</taxon>
        <taxon>Bacillariophycidae</taxon>
        <taxon>Bacillariales</taxon>
        <taxon>Bacillariaceae</taxon>
        <taxon>Fragilariopsis</taxon>
    </lineage>
</organism>
<feature type="region of interest" description="Disordered" evidence="1">
    <location>
        <begin position="168"/>
        <end position="201"/>
    </location>
</feature>
<name>A0A1E7ENR7_9STRA</name>
<proteinExistence type="predicted"/>
<evidence type="ECO:0000313" key="2">
    <source>
        <dbReference type="EMBL" id="OEU07407.1"/>
    </source>
</evidence>
<reference evidence="2 3" key="1">
    <citation type="submission" date="2016-09" db="EMBL/GenBank/DDBJ databases">
        <title>Extensive genetic diversity and differential bi-allelic expression allows diatom success in the polar Southern Ocean.</title>
        <authorList>
            <consortium name="DOE Joint Genome Institute"/>
            <person name="Mock T."/>
            <person name="Otillar R.P."/>
            <person name="Strauss J."/>
            <person name="Dupont C."/>
            <person name="Frickenhaus S."/>
            <person name="Maumus F."/>
            <person name="Mcmullan M."/>
            <person name="Sanges R."/>
            <person name="Schmutz J."/>
            <person name="Toseland A."/>
            <person name="Valas R."/>
            <person name="Veluchamy A."/>
            <person name="Ward B.J."/>
            <person name="Allen A."/>
            <person name="Barry K."/>
            <person name="Falciatore A."/>
            <person name="Ferrante M."/>
            <person name="Fortunato A.E."/>
            <person name="Gloeckner G."/>
            <person name="Gruber A."/>
            <person name="Hipkin R."/>
            <person name="Janech M."/>
            <person name="Kroth P."/>
            <person name="Leese F."/>
            <person name="Lindquist E."/>
            <person name="Lyon B.R."/>
            <person name="Martin J."/>
            <person name="Mayer C."/>
            <person name="Parker M."/>
            <person name="Quesneville H."/>
            <person name="Raymond J."/>
            <person name="Uhlig C."/>
            <person name="Valentin K.U."/>
            <person name="Worden A.Z."/>
            <person name="Armbrust E.V."/>
            <person name="Bowler C."/>
            <person name="Green B."/>
            <person name="Moulton V."/>
            <person name="Van Oosterhout C."/>
            <person name="Grigoriev I."/>
        </authorList>
    </citation>
    <scope>NUCLEOTIDE SEQUENCE [LARGE SCALE GENOMIC DNA]</scope>
    <source>
        <strain evidence="2 3">CCMP1102</strain>
    </source>
</reference>
<evidence type="ECO:0000256" key="1">
    <source>
        <dbReference type="SAM" id="MobiDB-lite"/>
    </source>
</evidence>